<dbReference type="RefSeq" id="WP_046329691.1">
    <property type="nucleotide sequence ID" value="NZ_CP007501.1"/>
</dbReference>
<dbReference type="GO" id="GO:0006605">
    <property type="term" value="P:protein targeting"/>
    <property type="evidence" value="ECO:0007669"/>
    <property type="project" value="InterPro"/>
</dbReference>
<evidence type="ECO:0000256" key="4">
    <source>
        <dbReference type="ARBA" id="ARBA00022692"/>
    </source>
</evidence>
<dbReference type="EMBL" id="CP007501">
    <property type="protein sequence ID" value="AKD24784.1"/>
    <property type="molecule type" value="Genomic_DNA"/>
</dbReference>
<dbReference type="PANTHER" id="PTHR30065:SF1">
    <property type="entry name" value="SURFACE PRESENTATION OF ANTIGENS PROTEIN SPAR"/>
    <property type="match status" value="1"/>
</dbReference>
<feature type="transmembrane region" description="Helical" evidence="7">
    <location>
        <begin position="97"/>
        <end position="116"/>
    </location>
</feature>
<keyword evidence="8" id="KW-0966">Cell projection</keyword>
<keyword evidence="4 7" id="KW-0812">Transmembrane</keyword>
<keyword evidence="8" id="KW-0969">Cilium</keyword>
<keyword evidence="5 7" id="KW-1133">Transmembrane helix</keyword>
<dbReference type="HOGENOM" id="CLU_063626_4_0_4"/>
<protein>
    <submittedName>
        <fullName evidence="8">Flagellar biosynthesis pathway, component FliR</fullName>
    </submittedName>
</protein>
<evidence type="ECO:0000256" key="2">
    <source>
        <dbReference type="ARBA" id="ARBA00009772"/>
    </source>
</evidence>
<keyword evidence="9" id="KW-1185">Reference proteome</keyword>
<feature type="transmembrane region" description="Helical" evidence="7">
    <location>
        <begin position="174"/>
        <end position="199"/>
    </location>
</feature>
<evidence type="ECO:0000256" key="5">
    <source>
        <dbReference type="ARBA" id="ARBA00022989"/>
    </source>
</evidence>
<comment type="subcellular location">
    <subcellularLocation>
        <location evidence="1">Cell membrane</location>
        <topology evidence="1">Multi-pass membrane protein</topology>
    </subcellularLocation>
</comment>
<sequence>MLTISGLQIEQYMAIFMFASLRVFGLLLTAPMFALRTIPLQFRLFVALAFGIYLLPLLGTEKIPYPGSITFFASAIELAIGAFIGFAVRIAFMVVDIAAEVLSFLAGFSFASTNFFDPSLASGLVSQFLGLVVLALAFTLNIHLVLIDLVLSSFKTVPLGVWPQSWTSKGLIDLFSASFRLGLILSMPVLLVYMMFNLIQAFLGRTSPQMNLFSVGFAISIPLAFLVIFLILPDLQFILERSLENPLQLIRQGLEMPNGK</sequence>
<evidence type="ECO:0000256" key="3">
    <source>
        <dbReference type="ARBA" id="ARBA00022475"/>
    </source>
</evidence>
<evidence type="ECO:0000256" key="7">
    <source>
        <dbReference type="SAM" id="Phobius"/>
    </source>
</evidence>
<dbReference type="PANTHER" id="PTHR30065">
    <property type="entry name" value="FLAGELLAR BIOSYNTHETIC PROTEIN FLIR"/>
    <property type="match status" value="1"/>
</dbReference>
<keyword evidence="8" id="KW-0282">Flagellum</keyword>
<evidence type="ECO:0000313" key="8">
    <source>
        <dbReference type="EMBL" id="AKD24784.1"/>
    </source>
</evidence>
<dbReference type="Proteomes" id="UP000061135">
    <property type="component" value="Chromosome"/>
</dbReference>
<keyword evidence="3" id="KW-1003">Cell membrane</keyword>
<feature type="transmembrane region" description="Helical" evidence="7">
    <location>
        <begin position="128"/>
        <end position="154"/>
    </location>
</feature>
<dbReference type="PATRIC" id="fig|576611.7.peg.455"/>
<dbReference type="STRING" id="1835254.CL55_00004510"/>
<evidence type="ECO:0000313" key="9">
    <source>
        <dbReference type="Proteomes" id="UP000061135"/>
    </source>
</evidence>
<organism evidence="8 9">
    <name type="scientific">Polynucleobacter duraquae</name>
    <dbReference type="NCBI Taxonomy" id="1835254"/>
    <lineage>
        <taxon>Bacteria</taxon>
        <taxon>Pseudomonadati</taxon>
        <taxon>Pseudomonadota</taxon>
        <taxon>Betaproteobacteria</taxon>
        <taxon>Burkholderiales</taxon>
        <taxon>Burkholderiaceae</taxon>
        <taxon>Polynucleobacter</taxon>
    </lineage>
</organism>
<dbReference type="OrthoDB" id="9153610at2"/>
<dbReference type="InterPro" id="IPR002010">
    <property type="entry name" value="T3SS_IM_R"/>
</dbReference>
<dbReference type="PRINTS" id="PR00953">
    <property type="entry name" value="TYPE3IMRPROT"/>
</dbReference>
<dbReference type="KEGG" id="pdq:CL55_00004510"/>
<dbReference type="AlphaFoldDB" id="A0A0E3UZX4"/>
<keyword evidence="6 7" id="KW-0472">Membrane</keyword>
<evidence type="ECO:0000256" key="1">
    <source>
        <dbReference type="ARBA" id="ARBA00004651"/>
    </source>
</evidence>
<feature type="transmembrane region" description="Helical" evidence="7">
    <location>
        <begin position="12"/>
        <end position="34"/>
    </location>
</feature>
<evidence type="ECO:0000256" key="6">
    <source>
        <dbReference type="ARBA" id="ARBA00023136"/>
    </source>
</evidence>
<name>A0A0E3UZX4_9BURK</name>
<feature type="transmembrane region" description="Helical" evidence="7">
    <location>
        <begin position="71"/>
        <end position="91"/>
    </location>
</feature>
<gene>
    <name evidence="8" type="ORF">CL55_00004510</name>
</gene>
<feature type="transmembrane region" description="Helical" evidence="7">
    <location>
        <begin position="40"/>
        <end position="59"/>
    </location>
</feature>
<proteinExistence type="inferred from homology"/>
<reference evidence="8 9" key="1">
    <citation type="submission" date="2014-03" db="EMBL/GenBank/DDBJ databases">
        <title>Genome of Polynucleobacter strain MWH-MoK4.</title>
        <authorList>
            <person name="Hahn M.W."/>
        </authorList>
    </citation>
    <scope>NUCLEOTIDE SEQUENCE [LARGE SCALE GENOMIC DNA]</scope>
    <source>
        <strain evidence="8 9">MWH-MoK4</strain>
    </source>
</reference>
<accession>A0A0E3UZX4</accession>
<dbReference type="GO" id="GO:0005886">
    <property type="term" value="C:plasma membrane"/>
    <property type="evidence" value="ECO:0007669"/>
    <property type="project" value="UniProtKB-SubCell"/>
</dbReference>
<comment type="similarity">
    <text evidence="2">Belongs to the FliR/MopE/SpaR family.</text>
</comment>
<feature type="transmembrane region" description="Helical" evidence="7">
    <location>
        <begin position="211"/>
        <end position="232"/>
    </location>
</feature>
<dbReference type="Pfam" id="PF01311">
    <property type="entry name" value="Bac_export_1"/>
    <property type="match status" value="1"/>
</dbReference>